<evidence type="ECO:0000256" key="6">
    <source>
        <dbReference type="ARBA" id="ARBA00023136"/>
    </source>
</evidence>
<comment type="subcellular location">
    <subcellularLocation>
        <location evidence="1">Membrane</location>
        <topology evidence="1">Single-pass membrane protein</topology>
    </subcellularLocation>
</comment>
<feature type="domain" description="Cadherin" evidence="9">
    <location>
        <begin position="2"/>
        <end position="84"/>
    </location>
</feature>
<reference evidence="10" key="3">
    <citation type="submission" date="2015-06" db="UniProtKB">
        <authorList>
            <consortium name="EnsemblMetazoa"/>
        </authorList>
    </citation>
    <scope>IDENTIFICATION</scope>
</reference>
<dbReference type="GO" id="GO:0007156">
    <property type="term" value="P:homophilic cell adhesion via plasma membrane adhesion molecules"/>
    <property type="evidence" value="ECO:0007669"/>
    <property type="project" value="InterPro"/>
</dbReference>
<dbReference type="Gene3D" id="2.60.40.60">
    <property type="entry name" value="Cadherins"/>
    <property type="match status" value="2"/>
</dbReference>
<dbReference type="HOGENOM" id="CLU_1351877_0_0_1"/>
<keyword evidence="6" id="KW-0472">Membrane</keyword>
<dbReference type="AlphaFoldDB" id="T1EJA5"/>
<dbReference type="PROSITE" id="PS00232">
    <property type="entry name" value="CADHERIN_1"/>
    <property type="match status" value="1"/>
</dbReference>
<evidence type="ECO:0000256" key="5">
    <source>
        <dbReference type="ARBA" id="ARBA00022989"/>
    </source>
</evidence>
<reference evidence="11" key="2">
    <citation type="journal article" date="2013" name="Nature">
        <title>Insights into bilaterian evolution from three spiralian genomes.</title>
        <authorList>
            <person name="Simakov O."/>
            <person name="Marletaz F."/>
            <person name="Cho S.J."/>
            <person name="Edsinger-Gonzales E."/>
            <person name="Havlak P."/>
            <person name="Hellsten U."/>
            <person name="Kuo D.H."/>
            <person name="Larsson T."/>
            <person name="Lv J."/>
            <person name="Arendt D."/>
            <person name="Savage R."/>
            <person name="Osoegawa K."/>
            <person name="de Jong P."/>
            <person name="Grimwood J."/>
            <person name="Chapman J.A."/>
            <person name="Shapiro H."/>
            <person name="Aerts A."/>
            <person name="Otillar R.P."/>
            <person name="Terry A.Y."/>
            <person name="Boore J.L."/>
            <person name="Grigoriev I.V."/>
            <person name="Lindberg D.R."/>
            <person name="Seaver E.C."/>
            <person name="Weisblat D.A."/>
            <person name="Putnam N.H."/>
            <person name="Rokhsar D.S."/>
        </authorList>
    </citation>
    <scope>NUCLEOTIDE SEQUENCE</scope>
</reference>
<evidence type="ECO:0000256" key="4">
    <source>
        <dbReference type="ARBA" id="ARBA00022837"/>
    </source>
</evidence>
<name>T1EJA5_HELRO</name>
<keyword evidence="11" id="KW-1185">Reference proteome</keyword>
<dbReference type="PANTHER" id="PTHR24028:SF146">
    <property type="entry name" value="CADHERIN 96CB, ISOFORM D-RELATED"/>
    <property type="match status" value="1"/>
</dbReference>
<dbReference type="Pfam" id="PF00028">
    <property type="entry name" value="Cadherin"/>
    <property type="match status" value="1"/>
</dbReference>
<accession>T1EJA5</accession>
<dbReference type="eggNOG" id="KOG3594">
    <property type="taxonomic scope" value="Eukaryota"/>
</dbReference>
<gene>
    <name evidence="10" type="primary">20196655</name>
</gene>
<evidence type="ECO:0000256" key="7">
    <source>
        <dbReference type="ARBA" id="ARBA00023180"/>
    </source>
</evidence>
<feature type="domain" description="Cadherin" evidence="9">
    <location>
        <begin position="87"/>
        <end position="202"/>
    </location>
</feature>
<dbReference type="OMA" id="FLLDVYW"/>
<reference evidence="11" key="1">
    <citation type="submission" date="2012-12" db="EMBL/GenBank/DDBJ databases">
        <authorList>
            <person name="Hellsten U."/>
            <person name="Grimwood J."/>
            <person name="Chapman J.A."/>
            <person name="Shapiro H."/>
            <person name="Aerts A."/>
            <person name="Otillar R.P."/>
            <person name="Terry A.Y."/>
            <person name="Boore J.L."/>
            <person name="Simakov O."/>
            <person name="Marletaz F."/>
            <person name="Cho S.-J."/>
            <person name="Edsinger-Gonzales E."/>
            <person name="Havlak P."/>
            <person name="Kuo D.-H."/>
            <person name="Larsson T."/>
            <person name="Lv J."/>
            <person name="Arendt D."/>
            <person name="Savage R."/>
            <person name="Osoegawa K."/>
            <person name="de Jong P."/>
            <person name="Lindberg D.R."/>
            <person name="Seaver E.C."/>
            <person name="Weisblat D.A."/>
            <person name="Putnam N.H."/>
            <person name="Grigoriev I.V."/>
            <person name="Rokhsar D.S."/>
        </authorList>
    </citation>
    <scope>NUCLEOTIDE SEQUENCE</scope>
</reference>
<evidence type="ECO:0000256" key="2">
    <source>
        <dbReference type="ARBA" id="ARBA00022692"/>
    </source>
</evidence>
<keyword evidence="4 8" id="KW-0106">Calcium</keyword>
<proteinExistence type="predicted"/>
<dbReference type="CTD" id="20196655"/>
<keyword evidence="3" id="KW-0677">Repeat</keyword>
<dbReference type="PROSITE" id="PS50268">
    <property type="entry name" value="CADHERIN_2"/>
    <property type="match status" value="2"/>
</dbReference>
<dbReference type="CDD" id="cd11304">
    <property type="entry name" value="Cadherin_repeat"/>
    <property type="match status" value="2"/>
</dbReference>
<evidence type="ECO:0000256" key="8">
    <source>
        <dbReference type="PROSITE-ProRule" id="PRU00043"/>
    </source>
</evidence>
<evidence type="ECO:0000256" key="1">
    <source>
        <dbReference type="ARBA" id="ARBA00004167"/>
    </source>
</evidence>
<evidence type="ECO:0000256" key="3">
    <source>
        <dbReference type="ARBA" id="ARBA00022737"/>
    </source>
</evidence>
<dbReference type="InterPro" id="IPR050174">
    <property type="entry name" value="Protocadherin/Cadherin-CA"/>
</dbReference>
<sequence>MLNYKRYGSFLNDSFFDVDEHTGIIRQISKLDREGVCVGATYYNSCAISLEIFLTTENHQKLTLRQFLKVTIELLDVNDHSPIFRVSSIPYRVAISELAPVGSGVSLPLAEDKDVGKYGIQQYQLENFSTDHEKLFELDAQKTLNNDAIVGLVLRVISTLDREKEDCYSLIIKVVDGGNPSLSAELLVEITILDFNDNSPKFE</sequence>
<evidence type="ECO:0000313" key="10">
    <source>
        <dbReference type="EnsemblMetazoa" id="HelroP143458"/>
    </source>
</evidence>
<keyword evidence="2" id="KW-0812">Transmembrane</keyword>
<dbReference type="SMART" id="SM00112">
    <property type="entry name" value="CA"/>
    <property type="match status" value="1"/>
</dbReference>
<dbReference type="GO" id="GO:0005509">
    <property type="term" value="F:calcium ion binding"/>
    <property type="evidence" value="ECO:0007669"/>
    <property type="project" value="UniProtKB-UniRule"/>
</dbReference>
<evidence type="ECO:0000313" key="11">
    <source>
        <dbReference type="Proteomes" id="UP000015101"/>
    </source>
</evidence>
<keyword evidence="5" id="KW-1133">Transmembrane helix</keyword>
<dbReference type="GO" id="GO:0005886">
    <property type="term" value="C:plasma membrane"/>
    <property type="evidence" value="ECO:0007669"/>
    <property type="project" value="InterPro"/>
</dbReference>
<organism evidence="10 11">
    <name type="scientific">Helobdella robusta</name>
    <name type="common">Californian leech</name>
    <dbReference type="NCBI Taxonomy" id="6412"/>
    <lineage>
        <taxon>Eukaryota</taxon>
        <taxon>Metazoa</taxon>
        <taxon>Spiralia</taxon>
        <taxon>Lophotrochozoa</taxon>
        <taxon>Annelida</taxon>
        <taxon>Clitellata</taxon>
        <taxon>Hirudinea</taxon>
        <taxon>Rhynchobdellida</taxon>
        <taxon>Glossiphoniidae</taxon>
        <taxon>Helobdella</taxon>
    </lineage>
</organism>
<dbReference type="SUPFAM" id="SSF49313">
    <property type="entry name" value="Cadherin-like"/>
    <property type="match status" value="2"/>
</dbReference>
<dbReference type="EnsemblMetazoa" id="HelroT143458">
    <property type="protein sequence ID" value="HelroP143458"/>
    <property type="gene ID" value="HelroG143458"/>
</dbReference>
<dbReference type="KEGG" id="hro:HELRODRAFT_143458"/>
<dbReference type="EMBL" id="AMQM01008847">
    <property type="status" value="NOT_ANNOTATED_CDS"/>
    <property type="molecule type" value="Genomic_DNA"/>
</dbReference>
<dbReference type="STRING" id="6412.T1EJA5"/>
<dbReference type="PRINTS" id="PR00205">
    <property type="entry name" value="CADHERIN"/>
</dbReference>
<dbReference type="InterPro" id="IPR002126">
    <property type="entry name" value="Cadherin-like_dom"/>
</dbReference>
<dbReference type="Proteomes" id="UP000015101">
    <property type="component" value="Unassembled WGS sequence"/>
</dbReference>
<evidence type="ECO:0000259" key="9">
    <source>
        <dbReference type="PROSITE" id="PS50268"/>
    </source>
</evidence>
<dbReference type="PANTHER" id="PTHR24028">
    <property type="entry name" value="CADHERIN-87A"/>
    <property type="match status" value="1"/>
</dbReference>
<dbReference type="InterPro" id="IPR015919">
    <property type="entry name" value="Cadherin-like_sf"/>
</dbReference>
<keyword evidence="7" id="KW-0325">Glycoprotein</keyword>
<dbReference type="InterPro" id="IPR020894">
    <property type="entry name" value="Cadherin_CS"/>
</dbReference>
<protein>
    <recommendedName>
        <fullName evidence="9">Cadherin domain-containing protein</fullName>
    </recommendedName>
</protein>
<dbReference type="OrthoDB" id="6252479at2759"/>